<evidence type="ECO:0000313" key="3">
    <source>
        <dbReference type="Proteomes" id="UP001164929"/>
    </source>
</evidence>
<accession>A0AAD6LHH8</accession>
<dbReference type="AlphaFoldDB" id="A0AAD6LHH8"/>
<feature type="region of interest" description="Disordered" evidence="1">
    <location>
        <begin position="1"/>
        <end position="39"/>
    </location>
</feature>
<reference evidence="2" key="1">
    <citation type="journal article" date="2023" name="Mol. Ecol. Resour.">
        <title>Chromosome-level genome assembly of a triploid poplar Populus alba 'Berolinensis'.</title>
        <authorList>
            <person name="Chen S."/>
            <person name="Yu Y."/>
            <person name="Wang X."/>
            <person name="Wang S."/>
            <person name="Zhang T."/>
            <person name="Zhou Y."/>
            <person name="He R."/>
            <person name="Meng N."/>
            <person name="Wang Y."/>
            <person name="Liu W."/>
            <person name="Liu Z."/>
            <person name="Liu J."/>
            <person name="Guo Q."/>
            <person name="Huang H."/>
            <person name="Sederoff R.R."/>
            <person name="Wang G."/>
            <person name="Qu G."/>
            <person name="Chen S."/>
        </authorList>
    </citation>
    <scope>NUCLEOTIDE SEQUENCE</scope>
    <source>
        <strain evidence="2">SC-2020</strain>
    </source>
</reference>
<dbReference type="PANTHER" id="PTHR13343:SF28">
    <property type="entry name" value="PENTATRICOPEPTIDE REPEAT (PPR) SUPERFAMILY PROTEIN"/>
    <property type="match status" value="1"/>
</dbReference>
<feature type="compositionally biased region" description="Acidic residues" evidence="1">
    <location>
        <begin position="15"/>
        <end position="39"/>
    </location>
</feature>
<name>A0AAD6LHH8_9ROSI</name>
<proteinExistence type="predicted"/>
<dbReference type="PANTHER" id="PTHR13343">
    <property type="entry name" value="CREG1 PROTEIN"/>
    <property type="match status" value="1"/>
</dbReference>
<sequence length="207" mass="23147">MLSEMESLGTSEIDFGVEEIEEEDSDVEDVVNEDDDDYDEDLVAVLDDDDEEDDDDEALGDWAKLETMSSSHPMYFAKKLAKVASDDPIDWMEQPPAGVAIQGLIRPAFMEEQSDIQRHMSGNQSHHAGTNQVGQSIEGKLEEPGVINGHEHKSGSSEDISLWREELEKDEVPSSGASFYKLEMIKIQLISAHGNQVCSHFFVDINW</sequence>
<dbReference type="Proteomes" id="UP001164929">
    <property type="component" value="Chromosome 17"/>
</dbReference>
<evidence type="ECO:0000313" key="2">
    <source>
        <dbReference type="EMBL" id="KAJ6960826.1"/>
    </source>
</evidence>
<keyword evidence="3" id="KW-1185">Reference proteome</keyword>
<evidence type="ECO:0000256" key="1">
    <source>
        <dbReference type="SAM" id="MobiDB-lite"/>
    </source>
</evidence>
<protein>
    <submittedName>
        <fullName evidence="2">Uncharacterized protein</fullName>
    </submittedName>
</protein>
<gene>
    <name evidence="2" type="ORF">NC653_038743</name>
</gene>
<dbReference type="EMBL" id="JAQIZT010000017">
    <property type="protein sequence ID" value="KAJ6960826.1"/>
    <property type="molecule type" value="Genomic_DNA"/>
</dbReference>
<organism evidence="2 3">
    <name type="scientific">Populus alba x Populus x berolinensis</name>
    <dbReference type="NCBI Taxonomy" id="444605"/>
    <lineage>
        <taxon>Eukaryota</taxon>
        <taxon>Viridiplantae</taxon>
        <taxon>Streptophyta</taxon>
        <taxon>Embryophyta</taxon>
        <taxon>Tracheophyta</taxon>
        <taxon>Spermatophyta</taxon>
        <taxon>Magnoliopsida</taxon>
        <taxon>eudicotyledons</taxon>
        <taxon>Gunneridae</taxon>
        <taxon>Pentapetalae</taxon>
        <taxon>rosids</taxon>
        <taxon>fabids</taxon>
        <taxon>Malpighiales</taxon>
        <taxon>Salicaceae</taxon>
        <taxon>Saliceae</taxon>
        <taxon>Populus</taxon>
    </lineage>
</organism>
<comment type="caution">
    <text evidence="2">The sequence shown here is derived from an EMBL/GenBank/DDBJ whole genome shotgun (WGS) entry which is preliminary data.</text>
</comment>